<sequence length="182" mass="19803">MHTSDSPQMCLADGQRLLLRLQTSKNSLAATAANQKIVELYEERGRRFAPRDMQYLGIAAISAYAAGRCLFVAWLGPNIGPPLSFAGLAHFLHVSAGCLRVTYLGPQEQQRGGGEQGTDFKLFVSMAVVGGLKVSCRTTYQSYRGETGYRIQRHSRDLGDLCRLKVPIACTRLSCDAMGGTA</sequence>
<organism evidence="2 3">
    <name type="scientific">Bombardia bombarda</name>
    <dbReference type="NCBI Taxonomy" id="252184"/>
    <lineage>
        <taxon>Eukaryota</taxon>
        <taxon>Fungi</taxon>
        <taxon>Dikarya</taxon>
        <taxon>Ascomycota</taxon>
        <taxon>Pezizomycotina</taxon>
        <taxon>Sordariomycetes</taxon>
        <taxon>Sordariomycetidae</taxon>
        <taxon>Sordariales</taxon>
        <taxon>Lasiosphaeriaceae</taxon>
        <taxon>Bombardia</taxon>
    </lineage>
</organism>
<dbReference type="AlphaFoldDB" id="A0AA40C4F7"/>
<reference evidence="2" key="1">
    <citation type="submission" date="2023-06" db="EMBL/GenBank/DDBJ databases">
        <title>Genome-scale phylogeny and comparative genomics of the fungal order Sordariales.</title>
        <authorList>
            <consortium name="Lawrence Berkeley National Laboratory"/>
            <person name="Hensen N."/>
            <person name="Bonometti L."/>
            <person name="Westerberg I."/>
            <person name="Brannstrom I.O."/>
            <person name="Guillou S."/>
            <person name="Cros-Aarteil S."/>
            <person name="Calhoun S."/>
            <person name="Haridas S."/>
            <person name="Kuo A."/>
            <person name="Mondo S."/>
            <person name="Pangilinan J."/>
            <person name="Riley R."/>
            <person name="LaButti K."/>
            <person name="Andreopoulos B."/>
            <person name="Lipzen A."/>
            <person name="Chen C."/>
            <person name="Yanf M."/>
            <person name="Daum C."/>
            <person name="Ng V."/>
            <person name="Clum A."/>
            <person name="Steindorff A."/>
            <person name="Ohm R."/>
            <person name="Martin F."/>
            <person name="Silar P."/>
            <person name="Natvig D."/>
            <person name="Lalanne C."/>
            <person name="Gautier V."/>
            <person name="Ament-velasquez S.L."/>
            <person name="Kruys A."/>
            <person name="Hutchinson M.I."/>
            <person name="Powell A.J."/>
            <person name="Barry K."/>
            <person name="Miller A.N."/>
            <person name="Grigoriev I.V."/>
            <person name="Debuchy R."/>
            <person name="Gladieux P."/>
            <person name="Thoren M.H."/>
            <person name="Johannesson H."/>
        </authorList>
    </citation>
    <scope>NUCLEOTIDE SEQUENCE</scope>
    <source>
        <strain evidence="2">SMH3391-2</strain>
    </source>
</reference>
<dbReference type="EMBL" id="JAULSR010000003">
    <property type="protein sequence ID" value="KAK0625041.1"/>
    <property type="molecule type" value="Genomic_DNA"/>
</dbReference>
<protein>
    <submittedName>
        <fullName evidence="2">Uncharacterized protein</fullName>
    </submittedName>
</protein>
<keyword evidence="3" id="KW-1185">Reference proteome</keyword>
<comment type="caution">
    <text evidence="2">The sequence shown here is derived from an EMBL/GenBank/DDBJ whole genome shotgun (WGS) entry which is preliminary data.</text>
</comment>
<gene>
    <name evidence="2" type="ORF">B0T17DRAFT_599629</name>
</gene>
<evidence type="ECO:0000313" key="3">
    <source>
        <dbReference type="Proteomes" id="UP001174934"/>
    </source>
</evidence>
<name>A0AA40C4F7_9PEZI</name>
<feature type="transmembrane region" description="Helical" evidence="1">
    <location>
        <begin position="55"/>
        <end position="76"/>
    </location>
</feature>
<proteinExistence type="predicted"/>
<evidence type="ECO:0000313" key="2">
    <source>
        <dbReference type="EMBL" id="KAK0625041.1"/>
    </source>
</evidence>
<keyword evidence="1" id="KW-0472">Membrane</keyword>
<keyword evidence="1" id="KW-1133">Transmembrane helix</keyword>
<keyword evidence="1" id="KW-0812">Transmembrane</keyword>
<accession>A0AA40C4F7</accession>
<evidence type="ECO:0000256" key="1">
    <source>
        <dbReference type="SAM" id="Phobius"/>
    </source>
</evidence>
<dbReference type="Proteomes" id="UP001174934">
    <property type="component" value="Unassembled WGS sequence"/>
</dbReference>